<evidence type="ECO:0000313" key="2">
    <source>
        <dbReference type="Proteomes" id="UP000297716"/>
    </source>
</evidence>
<reference evidence="1 2" key="1">
    <citation type="submission" date="2019-03" db="EMBL/GenBank/DDBJ databases">
        <title>Draft genome sequence of Xylaria hypoxylon DSM 108379, a ubiquitous saprotrophic-parasitic fungi on hardwood.</title>
        <authorList>
            <person name="Buettner E."/>
            <person name="Leonhardt S."/>
            <person name="Gebauer A.M."/>
            <person name="Liers C."/>
            <person name="Hofrichter M."/>
            <person name="Kellner H."/>
        </authorList>
    </citation>
    <scope>NUCLEOTIDE SEQUENCE [LARGE SCALE GENOMIC DNA]</scope>
    <source>
        <strain evidence="1 2">DSM 108379</strain>
    </source>
</reference>
<keyword evidence="2" id="KW-1185">Reference proteome</keyword>
<comment type="caution">
    <text evidence="1">The sequence shown here is derived from an EMBL/GenBank/DDBJ whole genome shotgun (WGS) entry which is preliminary data.</text>
</comment>
<dbReference type="EMBL" id="SKBN01000041">
    <property type="protein sequence ID" value="TGJ85669.1"/>
    <property type="molecule type" value="Genomic_DNA"/>
</dbReference>
<organism evidence="1 2">
    <name type="scientific">Xylaria hypoxylon</name>
    <dbReference type="NCBI Taxonomy" id="37992"/>
    <lineage>
        <taxon>Eukaryota</taxon>
        <taxon>Fungi</taxon>
        <taxon>Dikarya</taxon>
        <taxon>Ascomycota</taxon>
        <taxon>Pezizomycotina</taxon>
        <taxon>Sordariomycetes</taxon>
        <taxon>Xylariomycetidae</taxon>
        <taxon>Xylariales</taxon>
        <taxon>Xylariaceae</taxon>
        <taxon>Xylaria</taxon>
    </lineage>
</organism>
<evidence type="ECO:0000313" key="1">
    <source>
        <dbReference type="EMBL" id="TGJ85669.1"/>
    </source>
</evidence>
<protein>
    <submittedName>
        <fullName evidence="1">Uncharacterized protein</fullName>
    </submittedName>
</protein>
<dbReference type="AlphaFoldDB" id="A0A4Z0YMZ7"/>
<dbReference type="STRING" id="37992.A0A4Z0YMZ7"/>
<dbReference type="OrthoDB" id="4773512at2759"/>
<gene>
    <name evidence="1" type="ORF">E0Z10_g3094</name>
</gene>
<proteinExistence type="predicted"/>
<sequence length="797" mass="82438">MLTKIIIAGLIPGMMAKPIMLSRSGTSAVHHAASTPSALSSWAPSVKAAFSTATPNKREDDDLVDFEVDAGDVERRQPGNAGSYPVVAVPSVISSVSALTTPVVLPSVLPSKAIDTPQVLPAVVSNLPNRYPVVKPLTSATIIPTPLVQLPYNVKTPAVQIDVPTATPTFISSFPVLPYTIKTPAVQPALPTYPVVAPQVQLSSSSSSVQLPYSVKTPAVLAELPYGVKTPVILPELPKTTFSAVVTSSTLIQVPYSVKTPTVLAELPYSVKTPEVLAELPYGVKTPVVVPELPRTTYPAAVVSVVSSTPVQLPYSVKTPAVLPELPYGVKTPAVLPELPYGVKTPAVLPEVAYGVKTSAALPDLPYGVKTPAVLPEITKATYPAAVSAVAAVSTPIELPYDVKEHTAATAATILPVKASAVPETHMPSVKTDPSVPAGSSACAEECEIKCQTAHIAADVTQCRTSCLSGCASGSTDGVRVGVADDRKDKAKSKGASAVPGLGASGLGASGPGIGIGSVTFESCMQSCNGRFQHADIAGDVSTGKESCKTACAKYSSSGTSVIVKRKFKDLVPSEPVVGAGATTYEACMKGCVAKWRDGGVGCEERCAASTLYGATVVIKKSVEEDPASIKRDIKDLIPGGPVAGVGRTSFETCVKSCNGRFQHADIAGDISTGREKCEAACASYAAKGAGVIVKKALPPPNPFPFPAAKPVIDIGTTSYDACVSDCSSKYQSAHIAMDVSTGKYSCKQACAHLEHSGVGVITKKEALPHQVNERKVLPTPKLPTLPPLPHLPIPVV</sequence>
<name>A0A4Z0YMZ7_9PEZI</name>
<accession>A0A4Z0YMZ7</accession>
<dbReference type="Proteomes" id="UP000297716">
    <property type="component" value="Unassembled WGS sequence"/>
</dbReference>